<keyword evidence="2" id="KW-1185">Reference proteome</keyword>
<dbReference type="EMBL" id="BMFS01000010">
    <property type="protein sequence ID" value="GGH05289.1"/>
    <property type="molecule type" value="Genomic_DNA"/>
</dbReference>
<dbReference type="RefSeq" id="WP_188452657.1">
    <property type="nucleotide sequence ID" value="NZ_BMFS01000010.1"/>
</dbReference>
<comment type="caution">
    <text evidence="1">The sequence shown here is derived from an EMBL/GenBank/DDBJ whole genome shotgun (WGS) entry which is preliminary data.</text>
</comment>
<evidence type="ECO:0000313" key="2">
    <source>
        <dbReference type="Proteomes" id="UP000648722"/>
    </source>
</evidence>
<proteinExistence type="predicted"/>
<gene>
    <name evidence="1" type="ORF">GCM10007420_22210</name>
</gene>
<reference evidence="2" key="1">
    <citation type="journal article" date="2019" name="Int. J. Syst. Evol. Microbiol.">
        <title>The Global Catalogue of Microorganisms (GCM) 10K type strain sequencing project: providing services to taxonomists for standard genome sequencing and annotation.</title>
        <authorList>
            <consortium name="The Broad Institute Genomics Platform"/>
            <consortium name="The Broad Institute Genome Sequencing Center for Infectious Disease"/>
            <person name="Wu L."/>
            <person name="Ma J."/>
        </authorList>
    </citation>
    <scope>NUCLEOTIDE SEQUENCE [LARGE SCALE GENOMIC DNA]</scope>
    <source>
        <strain evidence="2">CGMCC 1.12766</strain>
    </source>
</reference>
<organism evidence="1 2">
    <name type="scientific">Glycocaulis albus</name>
    <dbReference type="NCBI Taxonomy" id="1382801"/>
    <lineage>
        <taxon>Bacteria</taxon>
        <taxon>Pseudomonadati</taxon>
        <taxon>Pseudomonadota</taxon>
        <taxon>Alphaproteobacteria</taxon>
        <taxon>Maricaulales</taxon>
        <taxon>Maricaulaceae</taxon>
        <taxon>Glycocaulis</taxon>
    </lineage>
</organism>
<dbReference type="Proteomes" id="UP000648722">
    <property type="component" value="Unassembled WGS sequence"/>
</dbReference>
<name>A0ABQ1XWI9_9PROT</name>
<protein>
    <submittedName>
        <fullName evidence="1">Uncharacterized protein</fullName>
    </submittedName>
</protein>
<accession>A0ABQ1XWI9</accession>
<sequence>MSTLPLSRTAMTSSMLQIAGQTGQTCGWSDMQALKAIADRHAHHPGQPHKAAPLLLLDVLASPLAPQLAAPLALVLAASFLRVNRLVWDNSETEAVLQVENARNGALGVDQIARFIDTRLHNDRLAHAS</sequence>
<evidence type="ECO:0000313" key="1">
    <source>
        <dbReference type="EMBL" id="GGH05289.1"/>
    </source>
</evidence>